<reference evidence="1 2" key="1">
    <citation type="submission" date="2019-05" db="EMBL/GenBank/DDBJ databases">
        <authorList>
            <person name="Chen C."/>
        </authorList>
    </citation>
    <scope>NUCLEOTIDE SEQUENCE [LARGE SCALE GENOMIC DNA]</scope>
    <source>
        <strain evidence="1 2">HB172198</strain>
    </source>
</reference>
<dbReference type="EMBL" id="CP040396">
    <property type="protein sequence ID" value="QCT00830.1"/>
    <property type="molecule type" value="Genomic_DNA"/>
</dbReference>
<evidence type="ECO:0000313" key="1">
    <source>
        <dbReference type="EMBL" id="QCT00830.1"/>
    </source>
</evidence>
<dbReference type="Proteomes" id="UP000300879">
    <property type="component" value="Chromosome"/>
</dbReference>
<sequence>MANKGTIFNKKRNGCPGKQQKGAVATRFNLVGSSFFSGPITFYFVDDDLNT</sequence>
<evidence type="ECO:0000313" key="2">
    <source>
        <dbReference type="Proteomes" id="UP000300879"/>
    </source>
</evidence>
<dbReference type="AlphaFoldDB" id="A0A4P8XHD2"/>
<dbReference type="KEGG" id="palo:E6C60_0103"/>
<proteinExistence type="predicted"/>
<accession>A0A4P8XHD2</accession>
<name>A0A4P8XHD2_9BACL</name>
<organism evidence="1 2">
    <name type="scientific">Paenibacillus algicola</name>
    <dbReference type="NCBI Taxonomy" id="2565926"/>
    <lineage>
        <taxon>Bacteria</taxon>
        <taxon>Bacillati</taxon>
        <taxon>Bacillota</taxon>
        <taxon>Bacilli</taxon>
        <taxon>Bacillales</taxon>
        <taxon>Paenibacillaceae</taxon>
        <taxon>Paenibacillus</taxon>
    </lineage>
</organism>
<protein>
    <submittedName>
        <fullName evidence="1">Uncharacterized protein</fullName>
    </submittedName>
</protein>
<gene>
    <name evidence="1" type="ORF">E6C60_0103</name>
</gene>
<keyword evidence="2" id="KW-1185">Reference proteome</keyword>